<dbReference type="NCBIfam" id="NF046065">
    <property type="entry name" value="MtxRegRemB"/>
    <property type="match status" value="1"/>
</dbReference>
<evidence type="ECO:0000313" key="1">
    <source>
        <dbReference type="EMBL" id="QXM07029.1"/>
    </source>
</evidence>
<keyword evidence="2" id="KW-1185">Reference proteome</keyword>
<reference evidence="1" key="1">
    <citation type="submission" date="2021-07" db="EMBL/GenBank/DDBJ databases">
        <title>Complete genome sequence of Crassaminicella sp. 143-21, isolated from a deep-sea hydrothermal vent.</title>
        <authorList>
            <person name="Li X."/>
        </authorList>
    </citation>
    <scope>NUCLEOTIDE SEQUENCE</scope>
    <source>
        <strain evidence="1">143-21</strain>
    </source>
</reference>
<sequence length="105" mass="12030">MFLHLAKDVVVPVKNVICIIDADSIKNSKDSKAFFKISEEEGFVKKISDEKIKSYIITEEVEKKDKGSRKIIKTVIYYSPISSTTLQKRANFLEDIHSSDEVYVK</sequence>
<dbReference type="Proteomes" id="UP000886818">
    <property type="component" value="Chromosome"/>
</dbReference>
<dbReference type="RefSeq" id="WP_218283720.1">
    <property type="nucleotide sequence ID" value="NZ_CP078093.1"/>
</dbReference>
<accession>A0ABX8RF45</accession>
<proteinExistence type="predicted"/>
<gene>
    <name evidence="1" type="ORF">KVH43_04745</name>
</gene>
<organism evidence="1 2">
    <name type="scientific">Crassaminicella indica</name>
    <dbReference type="NCBI Taxonomy" id="2855394"/>
    <lineage>
        <taxon>Bacteria</taxon>
        <taxon>Bacillati</taxon>
        <taxon>Bacillota</taxon>
        <taxon>Clostridia</taxon>
        <taxon>Eubacteriales</taxon>
        <taxon>Clostridiaceae</taxon>
        <taxon>Crassaminicella</taxon>
    </lineage>
</organism>
<dbReference type="EMBL" id="CP078093">
    <property type="protein sequence ID" value="QXM07029.1"/>
    <property type="molecule type" value="Genomic_DNA"/>
</dbReference>
<evidence type="ECO:0000313" key="2">
    <source>
        <dbReference type="Proteomes" id="UP000886818"/>
    </source>
</evidence>
<name>A0ABX8RF45_9CLOT</name>
<protein>
    <submittedName>
        <fullName evidence="1">DUF370 domain-containing protein</fullName>
    </submittedName>
</protein>